<dbReference type="AlphaFoldDB" id="A0A9W7CHP5"/>
<proteinExistence type="inferred from homology"/>
<dbReference type="InterPro" id="IPR003903">
    <property type="entry name" value="UIM_dom"/>
</dbReference>
<comment type="caution">
    <text evidence="9">The sequence shown here is derived from an EMBL/GenBank/DDBJ whole genome shotgun (WGS) entry which is preliminary data.</text>
</comment>
<comment type="similarity">
    <text evidence="3">Belongs to the MINDY deubiquitinase family. FAM188 subfamily.</text>
</comment>
<dbReference type="PANTHER" id="PTHR12473">
    <property type="entry name" value="UBIQUITIN CARBOXYL-TERMINAL HYDROLASE MINDY-4-RELATED"/>
    <property type="match status" value="1"/>
</dbReference>
<feature type="region of interest" description="Disordered" evidence="7">
    <location>
        <begin position="1"/>
        <end position="77"/>
    </location>
</feature>
<keyword evidence="5" id="KW-0833">Ubl conjugation pathway</keyword>
<evidence type="ECO:0000256" key="6">
    <source>
        <dbReference type="ARBA" id="ARBA00033208"/>
    </source>
</evidence>
<keyword evidence="10" id="KW-1185">Reference proteome</keyword>
<evidence type="ECO:0000256" key="3">
    <source>
        <dbReference type="ARBA" id="ARBA00011074"/>
    </source>
</evidence>
<dbReference type="Proteomes" id="UP001165082">
    <property type="component" value="Unassembled WGS sequence"/>
</dbReference>
<dbReference type="Pfam" id="PF13898">
    <property type="entry name" value="MINDY-3_4_CD"/>
    <property type="match status" value="1"/>
</dbReference>
<dbReference type="PANTHER" id="PTHR12473:SF8">
    <property type="entry name" value="UBIQUITIN CARBOXYL-TERMINAL HYDROLASE MINDY-4-RELATED"/>
    <property type="match status" value="1"/>
</dbReference>
<evidence type="ECO:0000313" key="10">
    <source>
        <dbReference type="Proteomes" id="UP001165082"/>
    </source>
</evidence>
<evidence type="ECO:0000259" key="8">
    <source>
        <dbReference type="PROSITE" id="PS50222"/>
    </source>
</evidence>
<dbReference type="InterPro" id="IPR002048">
    <property type="entry name" value="EF_hand_dom"/>
</dbReference>
<dbReference type="Gene3D" id="1.10.238.10">
    <property type="entry name" value="EF-hand"/>
    <property type="match status" value="1"/>
</dbReference>
<dbReference type="GO" id="GO:0005509">
    <property type="term" value="F:calcium ion binding"/>
    <property type="evidence" value="ECO:0007669"/>
    <property type="project" value="InterPro"/>
</dbReference>
<name>A0A9W7CHP5_9STRA</name>
<dbReference type="InterPro" id="IPR011992">
    <property type="entry name" value="EF-hand-dom_pair"/>
</dbReference>
<dbReference type="EMBL" id="BRXZ01000286">
    <property type="protein sequence ID" value="GMI08853.1"/>
    <property type="molecule type" value="Genomic_DNA"/>
</dbReference>
<dbReference type="InterPro" id="IPR039785">
    <property type="entry name" value="MINY3/4"/>
</dbReference>
<evidence type="ECO:0000256" key="7">
    <source>
        <dbReference type="SAM" id="MobiDB-lite"/>
    </source>
</evidence>
<dbReference type="EC" id="3.4.19.12" evidence="4"/>
<reference evidence="9" key="1">
    <citation type="submission" date="2022-07" db="EMBL/GenBank/DDBJ databases">
        <title>Genome analysis of Parmales, a sister group of diatoms, reveals the evolutionary specialization of diatoms from phago-mixotrophs to photoautotrophs.</title>
        <authorList>
            <person name="Ban H."/>
            <person name="Sato S."/>
            <person name="Yoshikawa S."/>
            <person name="Kazumasa Y."/>
            <person name="Nakamura Y."/>
            <person name="Ichinomiya M."/>
            <person name="Saitoh K."/>
            <person name="Sato N."/>
            <person name="Blanc-Mathieu R."/>
            <person name="Endo H."/>
            <person name="Kuwata A."/>
            <person name="Ogata H."/>
        </authorList>
    </citation>
    <scope>NUCLEOTIDE SEQUENCE</scope>
</reference>
<organism evidence="9 10">
    <name type="scientific">Triparma retinervis</name>
    <dbReference type="NCBI Taxonomy" id="2557542"/>
    <lineage>
        <taxon>Eukaryota</taxon>
        <taxon>Sar</taxon>
        <taxon>Stramenopiles</taxon>
        <taxon>Ochrophyta</taxon>
        <taxon>Bolidophyceae</taxon>
        <taxon>Parmales</taxon>
        <taxon>Triparmaceae</taxon>
        <taxon>Triparma</taxon>
    </lineage>
</organism>
<dbReference type="Gene3D" id="6.10.140.100">
    <property type="match status" value="1"/>
</dbReference>
<dbReference type="GO" id="GO:1990380">
    <property type="term" value="F:K48-linked deubiquitinase activity"/>
    <property type="evidence" value="ECO:0007669"/>
    <property type="project" value="InterPro"/>
</dbReference>
<dbReference type="GO" id="GO:0004843">
    <property type="term" value="F:cysteine-type deubiquitinase activity"/>
    <property type="evidence" value="ECO:0007669"/>
    <property type="project" value="UniProtKB-EC"/>
</dbReference>
<comment type="function">
    <text evidence="2">Hydrolase that can remove 'Lys-48'-linked conjugated ubiquitin from proteins.</text>
</comment>
<evidence type="ECO:0000313" key="9">
    <source>
        <dbReference type="EMBL" id="GMI08853.1"/>
    </source>
</evidence>
<dbReference type="OrthoDB" id="9981542at2759"/>
<evidence type="ECO:0000256" key="5">
    <source>
        <dbReference type="ARBA" id="ARBA00022786"/>
    </source>
</evidence>
<feature type="compositionally biased region" description="Low complexity" evidence="7">
    <location>
        <begin position="14"/>
        <end position="32"/>
    </location>
</feature>
<dbReference type="PROSITE" id="PS50330">
    <property type="entry name" value="UIM"/>
    <property type="match status" value="1"/>
</dbReference>
<dbReference type="Pfam" id="PF02809">
    <property type="entry name" value="UIM"/>
    <property type="match status" value="2"/>
</dbReference>
<dbReference type="SUPFAM" id="SSF47473">
    <property type="entry name" value="EF-hand"/>
    <property type="match status" value="1"/>
</dbReference>
<dbReference type="SMART" id="SM01174">
    <property type="entry name" value="DUF4205"/>
    <property type="match status" value="1"/>
</dbReference>
<dbReference type="PROSITE" id="PS50222">
    <property type="entry name" value="EF_HAND_2"/>
    <property type="match status" value="1"/>
</dbReference>
<dbReference type="InterPro" id="IPR025257">
    <property type="entry name" value="MINDY-3/4_CD"/>
</dbReference>
<protein>
    <recommendedName>
        <fullName evidence="4">ubiquitinyl hydrolase 1</fullName>
        <ecNumber evidence="4">3.4.19.12</ecNumber>
    </recommendedName>
    <alternativeName>
        <fullName evidence="6">Deubiquitinating enzyme MINDY-3</fullName>
    </alternativeName>
</protein>
<accession>A0A9W7CHP5</accession>
<feature type="region of interest" description="Disordered" evidence="7">
    <location>
        <begin position="107"/>
        <end position="139"/>
    </location>
</feature>
<dbReference type="GO" id="GO:0006508">
    <property type="term" value="P:proteolysis"/>
    <property type="evidence" value="ECO:0007669"/>
    <property type="project" value="UniProtKB-KW"/>
</dbReference>
<sequence>MSTDMSALTPHLQDASNMTSDMTSSNMASNMDTVDDEDEQLRKAIELSKQTNQQQTSSSGSSGPFGDDGGGKVPAGNLVRFDESNLSQANDQFNDDIAKAIAMSMSDSSPASGFGVGGAPTHGGPAEALGAKEEDNEARPTNFVEPQAHLGRVRATPEERKARIMAPYTPEARCGTGAEGEGGEGGCGVKLVLRRDSSAASPASGGSDFPYRSESMWEEKDLESSVTSFLLSSGGAALGEYKAPYGILLLCMSLVASRGPSQIAADMDYPPPDCAFTAQFGHCSQELINLLLAGAATSNVFDGVMDMGGLLMRGVPRRTRVGYLTQIEALRYVQVGTYYKTPQFPLWVVGSQSHFTVLFSLTMKPIEESASDQILEQCRRAFRVIDGDGAGFIQMTSLRELLALLGLAEAVGDADLTRLANELEECDAGIILWDKFWRKVSRLMTGASIESVLDPSTSPGGAAEAKFEVERFADSFSMHHFNGLREGRMAAFGGTRGGGED</sequence>
<dbReference type="GO" id="GO:0071108">
    <property type="term" value="P:protein K48-linked deubiquitination"/>
    <property type="evidence" value="ECO:0007669"/>
    <property type="project" value="InterPro"/>
</dbReference>
<comment type="catalytic activity">
    <reaction evidence="1">
        <text>Thiol-dependent hydrolysis of ester, thioester, amide, peptide and isopeptide bonds formed by the C-terminal Gly of ubiquitin (a 76-residue protein attached to proteins as an intracellular targeting signal).</text>
        <dbReference type="EC" id="3.4.19.12"/>
    </reaction>
</comment>
<evidence type="ECO:0000256" key="4">
    <source>
        <dbReference type="ARBA" id="ARBA00012759"/>
    </source>
</evidence>
<gene>
    <name evidence="9" type="ORF">TrRE_jg11205</name>
</gene>
<evidence type="ECO:0000256" key="1">
    <source>
        <dbReference type="ARBA" id="ARBA00000707"/>
    </source>
</evidence>
<evidence type="ECO:0000256" key="2">
    <source>
        <dbReference type="ARBA" id="ARBA00002107"/>
    </source>
</evidence>
<dbReference type="SMART" id="SM00726">
    <property type="entry name" value="UIM"/>
    <property type="match status" value="2"/>
</dbReference>
<feature type="domain" description="EF-hand" evidence="8">
    <location>
        <begin position="373"/>
        <end position="408"/>
    </location>
</feature>